<proteinExistence type="predicted"/>
<organism evidence="1">
    <name type="scientific">Cacopsylla melanoneura</name>
    <dbReference type="NCBI Taxonomy" id="428564"/>
    <lineage>
        <taxon>Eukaryota</taxon>
        <taxon>Metazoa</taxon>
        <taxon>Ecdysozoa</taxon>
        <taxon>Arthropoda</taxon>
        <taxon>Hexapoda</taxon>
        <taxon>Insecta</taxon>
        <taxon>Pterygota</taxon>
        <taxon>Neoptera</taxon>
        <taxon>Paraneoptera</taxon>
        <taxon>Hemiptera</taxon>
        <taxon>Sternorrhyncha</taxon>
        <taxon>Psylloidea</taxon>
        <taxon>Psyllidae</taxon>
        <taxon>Psyllinae</taxon>
        <taxon>Cacopsylla</taxon>
    </lineage>
</organism>
<dbReference type="EMBL" id="HBUF01529505">
    <property type="protein sequence ID" value="CAG6751381.1"/>
    <property type="molecule type" value="Transcribed_RNA"/>
</dbReference>
<dbReference type="EMBL" id="HBUF01529507">
    <property type="protein sequence ID" value="CAG6751388.1"/>
    <property type="molecule type" value="Transcribed_RNA"/>
</dbReference>
<accession>A0A8D8ZPA7</accession>
<name>A0A8D8ZPA7_9HEMI</name>
<protein>
    <submittedName>
        <fullName evidence="1">Uncharacterized protein</fullName>
    </submittedName>
</protein>
<dbReference type="AlphaFoldDB" id="A0A8D8ZPA7"/>
<reference evidence="1" key="1">
    <citation type="submission" date="2021-05" db="EMBL/GenBank/DDBJ databases">
        <authorList>
            <person name="Alioto T."/>
            <person name="Alioto T."/>
            <person name="Gomez Garrido J."/>
        </authorList>
    </citation>
    <scope>NUCLEOTIDE SEQUENCE</scope>
</reference>
<dbReference type="EMBL" id="HBUF01529506">
    <property type="protein sequence ID" value="CAG6751384.1"/>
    <property type="molecule type" value="Transcribed_RNA"/>
</dbReference>
<sequence length="107" mass="11745">MKTGASSNRKSVEIWSGTRRCDRSWVPTLARSVTPQCPRVRLVPCLTLPPSSSGARRETKSRLPVLGLAQIGPNTLLVREPLPRPWTLAASLQAMRGIYSELSPPLI</sequence>
<evidence type="ECO:0000313" key="1">
    <source>
        <dbReference type="EMBL" id="CAG6751384.1"/>
    </source>
</evidence>